<evidence type="ECO:0000256" key="9">
    <source>
        <dbReference type="SAM" id="MobiDB-lite"/>
    </source>
</evidence>
<name>C0SQJ1_EUBCE</name>
<dbReference type="CAZy" id="GH9">
    <property type="family name" value="Glycoside Hydrolase Family 9"/>
</dbReference>
<dbReference type="Pfam" id="PF00759">
    <property type="entry name" value="Glyco_hydro_9"/>
    <property type="match status" value="1"/>
</dbReference>
<feature type="domain" description="Cellulase Ig-like" evidence="12">
    <location>
        <begin position="371"/>
        <end position="456"/>
    </location>
</feature>
<dbReference type="InterPro" id="IPR033126">
    <property type="entry name" value="Glyco_hydro_9_Asp/Glu_AS"/>
</dbReference>
<dbReference type="InterPro" id="IPR003305">
    <property type="entry name" value="CenC_carb-bd"/>
</dbReference>
<dbReference type="InterPro" id="IPR008979">
    <property type="entry name" value="Galactose-bd-like_sf"/>
</dbReference>
<evidence type="ECO:0000256" key="3">
    <source>
        <dbReference type="ARBA" id="ARBA00023001"/>
    </source>
</evidence>
<feature type="domain" description="Glycoside hydrolase family 9" evidence="10">
    <location>
        <begin position="478"/>
        <end position="1002"/>
    </location>
</feature>
<keyword evidence="3 8" id="KW-0136">Cellulose degradation</keyword>
<protein>
    <recommendedName>
        <fullName evidence="8">Endoglucanase</fullName>
        <ecNumber evidence="8">3.2.1.4</ecNumber>
    </recommendedName>
</protein>
<dbReference type="EC" id="3.2.1.4" evidence="8"/>
<comment type="similarity">
    <text evidence="1 7 8">Belongs to the glycosyl hydrolase 9 (cellulase E) family.</text>
</comment>
<evidence type="ECO:0000256" key="1">
    <source>
        <dbReference type="ARBA" id="ARBA00007072"/>
    </source>
</evidence>
<dbReference type="GO" id="GO:0008810">
    <property type="term" value="F:cellulase activity"/>
    <property type="evidence" value="ECO:0007669"/>
    <property type="project" value="UniProtKB-EC"/>
</dbReference>
<organism evidence="13">
    <name type="scientific">Eubacterium cellulosolvens</name>
    <dbReference type="NCBI Taxonomy" id="29322"/>
    <lineage>
        <taxon>Bacteria</taxon>
        <taxon>Bacillati</taxon>
        <taxon>Bacillota</taxon>
        <taxon>Clostridia</taxon>
        <taxon>Eubacteriales</taxon>
        <taxon>Eubacteriaceae</taxon>
        <taxon>Eubacterium</taxon>
    </lineage>
</organism>
<feature type="region of interest" description="Disordered" evidence="9">
    <location>
        <begin position="138"/>
        <end position="161"/>
    </location>
</feature>
<dbReference type="SUPFAM" id="SSF81296">
    <property type="entry name" value="E set domains"/>
    <property type="match status" value="1"/>
</dbReference>
<dbReference type="Pfam" id="PF02018">
    <property type="entry name" value="CBM_4_9"/>
    <property type="match status" value="1"/>
</dbReference>
<keyword evidence="5 7" id="KW-0326">Glycosidase</keyword>
<feature type="chain" id="PRO_5005124768" description="Endoglucanase" evidence="8">
    <location>
        <begin position="29"/>
        <end position="1326"/>
    </location>
</feature>
<feature type="active site" evidence="7">
    <location>
        <position position="990"/>
    </location>
</feature>
<keyword evidence="4 7" id="KW-0119">Carbohydrate metabolism</keyword>
<evidence type="ECO:0000256" key="6">
    <source>
        <dbReference type="ARBA" id="ARBA00023326"/>
    </source>
</evidence>
<feature type="active site" evidence="7">
    <location>
        <position position="981"/>
    </location>
</feature>
<evidence type="ECO:0000313" key="13">
    <source>
        <dbReference type="EMBL" id="BAH56283.1"/>
    </source>
</evidence>
<dbReference type="GO" id="GO:0030245">
    <property type="term" value="P:cellulose catabolic process"/>
    <property type="evidence" value="ECO:0007669"/>
    <property type="project" value="UniProtKB-KW"/>
</dbReference>
<dbReference type="InterPro" id="IPR001701">
    <property type="entry name" value="Glyco_hydro_9"/>
</dbReference>
<dbReference type="SUPFAM" id="SSF48208">
    <property type="entry name" value="Six-hairpin glycosidases"/>
    <property type="match status" value="1"/>
</dbReference>
<dbReference type="PROSITE" id="PS00698">
    <property type="entry name" value="GH9_3"/>
    <property type="match status" value="1"/>
</dbReference>
<sequence>MKRKRIMTLLLSASMLASMAPAAVPAFADTDADVTATSADDEALVGATVELPSGTTELSNEFYRIAPSGTLKLSGDSTISGNVNIDQYWLKDVTIDCNGHKLTITGSVNVGTGGSLYITNGSLSGANNIHGDYKYDGKPLPTNTPRPTAAVKPNEDGKTPKVCTSRDSGALSYEMLGATDFDDNAALPWHICESGTAHLMFDISGGTYNIEIVKAGGEDQGGEDRWDCQFRHRGLSLKKGTKYHLTFDVNASNAGKLYTKIGNLDAKTVGDANAGEFWHNGGASGSSDYNMKWDPLTVKKGDNHFSFDFTAGETAEALEWTFHFGGGGTVTGTKGQLSFPEGTILKFDNMSLSTDDVDQAYMVSPEYVIPGIAVNQVGYYPNLNKKATVTCSSSSELSSLPKKFQLKNKSGKTVFEGNVVKKSGLDENSGDYVAVLDFSSYDVEGTDYKLVCGDKESYAFNISKNVYGAESTGKEHSLFTNAMNYFYQNRSGIDIKDQYITSNDNITGTKENLAHKGGHNPDKAYIQKEWQNEYKISGDDVDTSLGTITATGGWYDAGDHGKYVVNGGISVWTLQNILERANIKGDKTDWTSGDMEIVIPEEGKGVPEILAETKCEMDFFFNMIAQKGEYKGLVYHKLHDYRWTGLGVRPNEDTYTRIVKPPTLAATLNVAATAAQAYRLWKDYDATYAKKCLDVAKSTYAAAMKFKNVEYDESEDQTENIIGGSDAHILYAPLNHSKGGGAYGDTEVKDDFYWAACELYVATGDEEYKSDLLSYKDALECLSSVTGGENHGSFTSFNWGNTAALGTLTLSLHPELLTSAENKKLQKSIEDNADDYIAQEEKEGYGVPYVGTEFRDDVNASWRKEPFNGYEWGSNSMVVNNAIVMAYAYDLSKDVKYLNGAAEAMDYIFGRNGGYYSYVTGYGEHATQHPHHRYWSGEIDATFPNAPCGVMSGGPNKGMVDPYVRGTGLSDDTPSQKCYVDSVEAWCVNECTINWNSPLAWMTYFLETADTTGATVNPTKTPTKTPTKEPTVKPTQAVTDAKAKVLGTTLELKGQIGGSVLFSVPADATDGYVVFEMNGEEERIDLADLDGEDNGDTVIYQVSKFVKAKETTDTINFKVFNADDEELALYYGKTKQADGYEFSVKDIAATYTSGSVYDKTTKELAKAIQNYGAYAQKLMKYKTSSATTTDSLSDITADDVEEYVQSVSGSISGAKYLGTALSLQADTDLNVFFNVSDDSAFTAKVNNKKVALEDGAVTISGIKAADLDQTYTIKLTKGSSTITVKASALSWVYSTLTNKYSDKNTVNMAKMVYRYNQAAKAYFDAH</sequence>
<evidence type="ECO:0000256" key="2">
    <source>
        <dbReference type="ARBA" id="ARBA00022801"/>
    </source>
</evidence>
<dbReference type="Pfam" id="PF02927">
    <property type="entry name" value="CelD_N"/>
    <property type="match status" value="1"/>
</dbReference>
<dbReference type="EMBL" id="AB362981">
    <property type="protein sequence ID" value="BAH56283.1"/>
    <property type="molecule type" value="Genomic_DNA"/>
</dbReference>
<proteinExistence type="inferred from homology"/>
<keyword evidence="2 7" id="KW-0378">Hydrolase</keyword>
<evidence type="ECO:0000259" key="10">
    <source>
        <dbReference type="Pfam" id="PF00759"/>
    </source>
</evidence>
<dbReference type="Gene3D" id="2.60.40.10">
    <property type="entry name" value="Immunoglobulins"/>
    <property type="match status" value="1"/>
</dbReference>
<evidence type="ECO:0000256" key="7">
    <source>
        <dbReference type="PROSITE-ProRule" id="PRU10060"/>
    </source>
</evidence>
<feature type="signal peptide" evidence="8">
    <location>
        <begin position="1"/>
        <end position="28"/>
    </location>
</feature>
<evidence type="ECO:0000256" key="5">
    <source>
        <dbReference type="ARBA" id="ARBA00023295"/>
    </source>
</evidence>
<dbReference type="InterPro" id="IPR013783">
    <property type="entry name" value="Ig-like_fold"/>
</dbReference>
<reference evidence="13" key="1">
    <citation type="submission" date="2007-10" db="EMBL/GenBank/DDBJ databases">
        <title>Cloning and characterization of Cel9C from Eubacterium cellulosolvens 5.</title>
        <authorList>
            <person name="Yoshimatsu M."/>
            <person name="Toyoda A."/>
            <person name="Minato H."/>
        </authorList>
    </citation>
    <scope>NUCLEOTIDE SEQUENCE</scope>
    <source>
        <strain evidence="13">5</strain>
    </source>
</reference>
<evidence type="ECO:0000256" key="4">
    <source>
        <dbReference type="ARBA" id="ARBA00023277"/>
    </source>
</evidence>
<dbReference type="CDD" id="cd02850">
    <property type="entry name" value="E_set_Cellulase_N"/>
    <property type="match status" value="1"/>
</dbReference>
<accession>C0SQJ1</accession>
<feature type="region of interest" description="Disordered" evidence="9">
    <location>
        <begin position="1015"/>
        <end position="1035"/>
    </location>
</feature>
<dbReference type="InterPro" id="IPR012341">
    <property type="entry name" value="6hp_glycosidase-like_sf"/>
</dbReference>
<comment type="catalytic activity">
    <reaction evidence="8">
        <text>Endohydrolysis of (1-&gt;4)-beta-D-glucosidic linkages in cellulose, lichenin and cereal beta-D-glucans.</text>
        <dbReference type="EC" id="3.2.1.4"/>
    </reaction>
</comment>
<keyword evidence="8" id="KW-0732">Signal</keyword>
<feature type="compositionally biased region" description="Low complexity" evidence="9">
    <location>
        <begin position="1015"/>
        <end position="1025"/>
    </location>
</feature>
<feature type="domain" description="CBM-cenC" evidence="11">
    <location>
        <begin position="180"/>
        <end position="321"/>
    </location>
</feature>
<keyword evidence="6 7" id="KW-0624">Polysaccharide degradation</keyword>
<dbReference type="InterPro" id="IPR004197">
    <property type="entry name" value="Cellulase_Ig-like"/>
</dbReference>
<gene>
    <name evidence="13" type="primary">cel9C</name>
</gene>
<evidence type="ECO:0000259" key="11">
    <source>
        <dbReference type="Pfam" id="PF02018"/>
    </source>
</evidence>
<dbReference type="InterPro" id="IPR008928">
    <property type="entry name" value="6-hairpin_glycosidase_sf"/>
</dbReference>
<dbReference type="SUPFAM" id="SSF49785">
    <property type="entry name" value="Galactose-binding domain-like"/>
    <property type="match status" value="1"/>
</dbReference>
<dbReference type="InterPro" id="IPR014756">
    <property type="entry name" value="Ig_E-set"/>
</dbReference>
<dbReference type="PANTHER" id="PTHR22298">
    <property type="entry name" value="ENDO-1,4-BETA-GLUCANASE"/>
    <property type="match status" value="1"/>
</dbReference>
<dbReference type="Gene3D" id="2.60.120.260">
    <property type="entry name" value="Galactose-binding domain-like"/>
    <property type="match status" value="1"/>
</dbReference>
<evidence type="ECO:0000256" key="8">
    <source>
        <dbReference type="RuleBase" id="RU361166"/>
    </source>
</evidence>
<evidence type="ECO:0000259" key="12">
    <source>
        <dbReference type="Pfam" id="PF02927"/>
    </source>
</evidence>
<dbReference type="CAZy" id="CBM4">
    <property type="family name" value="Carbohydrate-Binding Module Family 4"/>
</dbReference>
<dbReference type="Gene3D" id="1.50.10.10">
    <property type="match status" value="1"/>
</dbReference>